<feature type="region of interest" description="Disordered" evidence="1">
    <location>
        <begin position="173"/>
        <end position="198"/>
    </location>
</feature>
<proteinExistence type="predicted"/>
<evidence type="ECO:0000313" key="4">
    <source>
        <dbReference type="Proteomes" id="UP000572072"/>
    </source>
</evidence>
<sequence length="302" mass="33743">MKSLSLFLCLVLLPFTTSALESAAIDLLTKPTLLLNQGRYRQAAQSFHQQANLALSKELQLGSEQMWQVAGLADGLASISAERAEDPVAYEYWSNSIRYFLMGGSDWQTLQQQLHQEVEQANTSLKSNLSPDSGYQVDSNWLALLALVEVWEEKLGFLSFTSPKVGLLKERQATLQESSRSPQQASGQLRQYTPDGQLNINSGFESKSTFVMEPKPQANPERIVVQKPNEHKIIKEGSELTVVEAFPLDEVTQSLESDYSGEHKEENIAQEAVKQISRGNVELQDTQPVEAIQRRTFTPVND</sequence>
<comment type="caution">
    <text evidence="3">The sequence shown here is derived from an EMBL/GenBank/DDBJ whole genome shotgun (WGS) entry which is preliminary data.</text>
</comment>
<name>A0A7Y3Z6D7_9VIBR</name>
<dbReference type="EMBL" id="VTYN01000004">
    <property type="protein sequence ID" value="NOH47346.1"/>
    <property type="molecule type" value="Genomic_DNA"/>
</dbReference>
<evidence type="ECO:0000256" key="1">
    <source>
        <dbReference type="SAM" id="MobiDB-lite"/>
    </source>
</evidence>
<keyword evidence="2" id="KW-0732">Signal</keyword>
<feature type="signal peptide" evidence="2">
    <location>
        <begin position="1"/>
        <end position="19"/>
    </location>
</feature>
<evidence type="ECO:0000313" key="3">
    <source>
        <dbReference type="EMBL" id="NOH47346.1"/>
    </source>
</evidence>
<reference evidence="3 4" key="1">
    <citation type="submission" date="2019-08" db="EMBL/GenBank/DDBJ databases">
        <title>Draft genome sequencing and comparative genomics of hatchery-associated Vibrios.</title>
        <authorList>
            <person name="Kehlet-Delgado H."/>
            <person name="Mueller R.S."/>
        </authorList>
    </citation>
    <scope>NUCLEOTIDE SEQUENCE [LARGE SCALE GENOMIC DNA]</scope>
    <source>
        <strain evidence="3 4">00-78-3</strain>
    </source>
</reference>
<protein>
    <submittedName>
        <fullName evidence="3">Uncharacterized protein</fullName>
    </submittedName>
</protein>
<feature type="chain" id="PRO_5030867544" evidence="2">
    <location>
        <begin position="20"/>
        <end position="302"/>
    </location>
</feature>
<accession>A0A7Y3Z6D7</accession>
<evidence type="ECO:0000256" key="2">
    <source>
        <dbReference type="SAM" id="SignalP"/>
    </source>
</evidence>
<organism evidence="3 4">
    <name type="scientific">Vibrio rotiferianus</name>
    <dbReference type="NCBI Taxonomy" id="190895"/>
    <lineage>
        <taxon>Bacteria</taxon>
        <taxon>Pseudomonadati</taxon>
        <taxon>Pseudomonadota</taxon>
        <taxon>Gammaproteobacteria</taxon>
        <taxon>Vibrionales</taxon>
        <taxon>Vibrionaceae</taxon>
        <taxon>Vibrio</taxon>
    </lineage>
</organism>
<gene>
    <name evidence="3" type="ORF">F0262_04660</name>
</gene>
<dbReference type="AlphaFoldDB" id="A0A7Y3Z6D7"/>
<dbReference type="RefSeq" id="WP_045389106.1">
    <property type="nucleotide sequence ID" value="NZ_BBLC01000161.1"/>
</dbReference>
<dbReference type="Proteomes" id="UP000572072">
    <property type="component" value="Unassembled WGS sequence"/>
</dbReference>